<name>A0A1Y6CTD4_9GAMM</name>
<dbReference type="AlphaFoldDB" id="A0A1Y6CTD4"/>
<dbReference type="EMBL" id="FXAM01000001">
    <property type="protein sequence ID" value="SMF93868.1"/>
    <property type="molecule type" value="Genomic_DNA"/>
</dbReference>
<evidence type="ECO:0000313" key="2">
    <source>
        <dbReference type="Proteomes" id="UP000192923"/>
    </source>
</evidence>
<dbReference type="InterPro" id="IPR043504">
    <property type="entry name" value="Peptidase_S1_PA_chymotrypsin"/>
</dbReference>
<sequence length="238" mass="25101">MLDCGSAGANELADTVAKVKPSIVGIGTYQHTRTPPAVFRGTGFVVTDGLHVLTNAHVLPATVDPAKFESLAVFAADGKGQNARQAAVVAVDPDHDTALLRIGGTPLPALRFGDGGKVREGEEYAFTGFPIGVVLGLYPVTHRGIVSAISPIAIPQLNAKSLDPKMVHRLTTPYEIFQLDATAYPGNSGSPLYSIKTGEVVGILNKVFVQESKENLLERPSGISYAIPIKYAVDLIAK</sequence>
<dbReference type="STRING" id="1760988.SAMN02949497_1162"/>
<dbReference type="InterPro" id="IPR009003">
    <property type="entry name" value="Peptidase_S1_PA"/>
</dbReference>
<accession>A0A1Y6CTD4</accession>
<organism evidence="1 2">
    <name type="scientific">Methylomagnum ishizawai</name>
    <dbReference type="NCBI Taxonomy" id="1760988"/>
    <lineage>
        <taxon>Bacteria</taxon>
        <taxon>Pseudomonadati</taxon>
        <taxon>Pseudomonadota</taxon>
        <taxon>Gammaproteobacteria</taxon>
        <taxon>Methylococcales</taxon>
        <taxon>Methylococcaceae</taxon>
        <taxon>Methylomagnum</taxon>
    </lineage>
</organism>
<dbReference type="Proteomes" id="UP000192923">
    <property type="component" value="Unassembled WGS sequence"/>
</dbReference>
<dbReference type="PANTHER" id="PTHR43019:SF23">
    <property type="entry name" value="PROTEASE DO-LIKE 5, CHLOROPLASTIC"/>
    <property type="match status" value="1"/>
</dbReference>
<dbReference type="Pfam" id="PF13365">
    <property type="entry name" value="Trypsin_2"/>
    <property type="match status" value="1"/>
</dbReference>
<dbReference type="Gene3D" id="2.40.10.10">
    <property type="entry name" value="Trypsin-like serine proteases"/>
    <property type="match status" value="2"/>
</dbReference>
<reference evidence="1 2" key="1">
    <citation type="submission" date="2016-12" db="EMBL/GenBank/DDBJ databases">
        <authorList>
            <person name="Song W.-J."/>
            <person name="Kurnit D.M."/>
        </authorList>
    </citation>
    <scope>NUCLEOTIDE SEQUENCE [LARGE SCALE GENOMIC DNA]</scope>
    <source>
        <strain evidence="1 2">175</strain>
    </source>
</reference>
<evidence type="ECO:0000313" key="1">
    <source>
        <dbReference type="EMBL" id="SMF93868.1"/>
    </source>
</evidence>
<dbReference type="SUPFAM" id="SSF50494">
    <property type="entry name" value="Trypsin-like serine proteases"/>
    <property type="match status" value="1"/>
</dbReference>
<protein>
    <submittedName>
        <fullName evidence="1">Trypsin-like peptidase domain-containing protein</fullName>
    </submittedName>
</protein>
<gene>
    <name evidence="1" type="ORF">SAMN02949497_1162</name>
</gene>
<keyword evidence="2" id="KW-1185">Reference proteome</keyword>
<dbReference type="PANTHER" id="PTHR43019">
    <property type="entry name" value="SERINE ENDOPROTEASE DEGS"/>
    <property type="match status" value="1"/>
</dbReference>
<proteinExistence type="predicted"/>